<gene>
    <name evidence="2" type="ORF">PHACADRAFT_206179</name>
</gene>
<dbReference type="InParanoid" id="K5VAS5"/>
<protein>
    <submittedName>
        <fullName evidence="2">Uncharacterized protein</fullName>
    </submittedName>
</protein>
<dbReference type="OrthoDB" id="2815373at2759"/>
<keyword evidence="3" id="KW-1185">Reference proteome</keyword>
<feature type="region of interest" description="Disordered" evidence="1">
    <location>
        <begin position="199"/>
        <end position="219"/>
    </location>
</feature>
<evidence type="ECO:0000313" key="2">
    <source>
        <dbReference type="EMBL" id="EKM59966.1"/>
    </source>
</evidence>
<organism evidence="2 3">
    <name type="scientific">Phanerochaete carnosa (strain HHB-10118-sp)</name>
    <name type="common">White-rot fungus</name>
    <name type="synonym">Peniophora carnosa</name>
    <dbReference type="NCBI Taxonomy" id="650164"/>
    <lineage>
        <taxon>Eukaryota</taxon>
        <taxon>Fungi</taxon>
        <taxon>Dikarya</taxon>
        <taxon>Basidiomycota</taxon>
        <taxon>Agaricomycotina</taxon>
        <taxon>Agaricomycetes</taxon>
        <taxon>Polyporales</taxon>
        <taxon>Phanerochaetaceae</taxon>
        <taxon>Phanerochaete</taxon>
    </lineage>
</organism>
<feature type="region of interest" description="Disordered" evidence="1">
    <location>
        <begin position="275"/>
        <end position="322"/>
    </location>
</feature>
<dbReference type="RefSeq" id="XP_007392515.1">
    <property type="nucleotide sequence ID" value="XM_007392453.1"/>
</dbReference>
<dbReference type="HOGENOM" id="CLU_863585_0_0_1"/>
<reference evidence="2 3" key="1">
    <citation type="journal article" date="2012" name="BMC Genomics">
        <title>Comparative genomics of the white-rot fungi, Phanerochaete carnosa and P. chrysosporium, to elucidate the genetic basis of the distinct wood types they colonize.</title>
        <authorList>
            <person name="Suzuki H."/>
            <person name="MacDonald J."/>
            <person name="Syed K."/>
            <person name="Salamov A."/>
            <person name="Hori C."/>
            <person name="Aerts A."/>
            <person name="Henrissat B."/>
            <person name="Wiebenga A."/>
            <person name="vanKuyk P.A."/>
            <person name="Barry K."/>
            <person name="Lindquist E."/>
            <person name="LaButti K."/>
            <person name="Lapidus A."/>
            <person name="Lucas S."/>
            <person name="Coutinho P."/>
            <person name="Gong Y."/>
            <person name="Samejima M."/>
            <person name="Mahadevan R."/>
            <person name="Abou-Zaid M."/>
            <person name="de Vries R.P."/>
            <person name="Igarashi K."/>
            <person name="Yadav J.S."/>
            <person name="Grigoriev I.V."/>
            <person name="Master E.R."/>
        </authorList>
    </citation>
    <scope>NUCLEOTIDE SEQUENCE [LARGE SCALE GENOMIC DNA]</scope>
    <source>
        <strain evidence="2 3">HHB-10118-sp</strain>
    </source>
</reference>
<name>K5VAS5_PHACS</name>
<sequence length="322" mass="35912">MSLHRAELLKTLSTASHTLRCLTLDFVQFHPYDLQANIVLPEVHLLHLRVLVAELLCDGDSRCTVLLAIYRGAPALETLRMSLCQNLLDELVAGRVQLPSMRHLQYDGMDMGKKKKPAGAGFLRLCPASRRSRGSEGQARCLAWPNLMTLVFHSLEEELTLLRFVEHRVRVGRPLRRIVLDDANVARLGVGEREKYERHGLEIDAGSPRPSQESSAFDAQRVEACGTVITSYRRSELTKAEATLRLLAVIKLEDAADEQDRTSRTAAYATFLAQLDEAERANNQAGSRGQTESQPAPPQESQTQPTESSERERDSANDGDEE</sequence>
<dbReference type="EMBL" id="JH930469">
    <property type="protein sequence ID" value="EKM59966.1"/>
    <property type="molecule type" value="Genomic_DNA"/>
</dbReference>
<dbReference type="Proteomes" id="UP000008370">
    <property type="component" value="Unassembled WGS sequence"/>
</dbReference>
<evidence type="ECO:0000313" key="3">
    <source>
        <dbReference type="Proteomes" id="UP000008370"/>
    </source>
</evidence>
<accession>K5VAS5</accession>
<proteinExistence type="predicted"/>
<dbReference type="AlphaFoldDB" id="K5VAS5"/>
<feature type="compositionally biased region" description="Polar residues" evidence="1">
    <location>
        <begin position="281"/>
        <end position="307"/>
    </location>
</feature>
<dbReference type="KEGG" id="pco:PHACADRAFT_206179"/>
<evidence type="ECO:0000256" key="1">
    <source>
        <dbReference type="SAM" id="MobiDB-lite"/>
    </source>
</evidence>
<dbReference type="GeneID" id="18912437"/>